<dbReference type="EMBL" id="JAIWQS010000007">
    <property type="protein sequence ID" value="KAJ8759342.1"/>
    <property type="molecule type" value="Genomic_DNA"/>
</dbReference>
<dbReference type="CDD" id="cd04051">
    <property type="entry name" value="C2_SRC2_like"/>
    <property type="match status" value="1"/>
</dbReference>
<evidence type="ECO:0000313" key="3">
    <source>
        <dbReference type="EMBL" id="KAJ8759342.1"/>
    </source>
</evidence>
<dbReference type="InterPro" id="IPR035892">
    <property type="entry name" value="C2_domain_sf"/>
</dbReference>
<dbReference type="SMART" id="SM00239">
    <property type="entry name" value="C2"/>
    <property type="match status" value="1"/>
</dbReference>
<dbReference type="Proteomes" id="UP001159364">
    <property type="component" value="Linkage Group LG07"/>
</dbReference>
<dbReference type="PROSITE" id="PS50004">
    <property type="entry name" value="C2"/>
    <property type="match status" value="1"/>
</dbReference>
<organism evidence="3 4">
    <name type="scientific">Erythroxylum novogranatense</name>
    <dbReference type="NCBI Taxonomy" id="1862640"/>
    <lineage>
        <taxon>Eukaryota</taxon>
        <taxon>Viridiplantae</taxon>
        <taxon>Streptophyta</taxon>
        <taxon>Embryophyta</taxon>
        <taxon>Tracheophyta</taxon>
        <taxon>Spermatophyta</taxon>
        <taxon>Magnoliopsida</taxon>
        <taxon>eudicotyledons</taxon>
        <taxon>Gunneridae</taxon>
        <taxon>Pentapetalae</taxon>
        <taxon>rosids</taxon>
        <taxon>fabids</taxon>
        <taxon>Malpighiales</taxon>
        <taxon>Erythroxylaceae</taxon>
        <taxon>Erythroxylum</taxon>
    </lineage>
</organism>
<evidence type="ECO:0000259" key="2">
    <source>
        <dbReference type="PROSITE" id="PS50004"/>
    </source>
</evidence>
<dbReference type="SUPFAM" id="SSF49562">
    <property type="entry name" value="C2 domain (Calcium/lipid-binding domain, CaLB)"/>
    <property type="match status" value="1"/>
</dbReference>
<protein>
    <recommendedName>
        <fullName evidence="2">C2 domain-containing protein</fullName>
    </recommendedName>
</protein>
<gene>
    <name evidence="3" type="ORF">K2173_006862</name>
</gene>
<evidence type="ECO:0000313" key="4">
    <source>
        <dbReference type="Proteomes" id="UP001159364"/>
    </source>
</evidence>
<dbReference type="PANTHER" id="PTHR32246:SF28">
    <property type="entry name" value="C2 DOMAIN-CONTAINING PROTEIN"/>
    <property type="match status" value="1"/>
</dbReference>
<dbReference type="GO" id="GO:0006952">
    <property type="term" value="P:defense response"/>
    <property type="evidence" value="ECO:0007669"/>
    <property type="project" value="InterPro"/>
</dbReference>
<accession>A0AAV8SXY7</accession>
<dbReference type="AlphaFoldDB" id="A0AAV8SXY7"/>
<dbReference type="InterPro" id="IPR044750">
    <property type="entry name" value="C2_SRC2/BAP"/>
</dbReference>
<feature type="compositionally biased region" description="Basic and acidic residues" evidence="1">
    <location>
        <begin position="154"/>
        <end position="164"/>
    </location>
</feature>
<name>A0AAV8SXY7_9ROSI</name>
<dbReference type="Pfam" id="PF00168">
    <property type="entry name" value="C2"/>
    <property type="match status" value="1"/>
</dbReference>
<proteinExistence type="predicted"/>
<comment type="caution">
    <text evidence="3">The sequence shown here is derived from an EMBL/GenBank/DDBJ whole genome shotgun (WGS) entry which is preliminary data.</text>
</comment>
<evidence type="ECO:0000256" key="1">
    <source>
        <dbReference type="SAM" id="MobiDB-lite"/>
    </source>
</evidence>
<feature type="domain" description="C2" evidence="2">
    <location>
        <begin position="1"/>
        <end position="128"/>
    </location>
</feature>
<reference evidence="3 4" key="1">
    <citation type="submission" date="2021-09" db="EMBL/GenBank/DDBJ databases">
        <title>Genomic insights and catalytic innovation underlie evolution of tropane alkaloids biosynthesis.</title>
        <authorList>
            <person name="Wang Y.-J."/>
            <person name="Tian T."/>
            <person name="Huang J.-P."/>
            <person name="Huang S.-X."/>
        </authorList>
    </citation>
    <scope>NUCLEOTIDE SEQUENCE [LARGE SCALE GENOMIC DNA]</scope>
    <source>
        <strain evidence="3">KIB-2018</strain>
        <tissue evidence="3">Leaf</tissue>
    </source>
</reference>
<feature type="region of interest" description="Disordered" evidence="1">
    <location>
        <begin position="152"/>
        <end position="181"/>
    </location>
</feature>
<dbReference type="Gene3D" id="2.60.40.150">
    <property type="entry name" value="C2 domain"/>
    <property type="match status" value="1"/>
</dbReference>
<dbReference type="InterPro" id="IPR000008">
    <property type="entry name" value="C2_dom"/>
</dbReference>
<sequence length="313" mass="35071">MKGSDAEWTSLELTLISCRHLKAFKIFQKLSVYAVVSIYNDELKKKEQRHKTAVDREGGGSPEWNDSTMHFDLKTISSSSPSSLPSHHLYLRFDLCCEGVVFGKRAIGQVCVPLKDLIKESSGTDLTRSVSYQVRSSDKRPNGVLSFSYKVHRNNTDPGDKRTDSPVVPRGIPPSGHYNQSVDHQLDVEKIQNVESPYKRRTNLYPSLHDIYITPPSRTCNPGTDEVMTYPEFYHYHHQIPTQEAISMFCVPASSVSGYGHGVYKNNYHPHPLLTENNCGTAPFLQIVPETYQCRTESIGHGNGQSGPGGWAN</sequence>
<keyword evidence="4" id="KW-1185">Reference proteome</keyword>
<dbReference type="PANTHER" id="PTHR32246">
    <property type="entry name" value="INGRESSION PROTEIN FIC1"/>
    <property type="match status" value="1"/>
</dbReference>